<feature type="compositionally biased region" description="Basic and acidic residues" evidence="1">
    <location>
        <begin position="459"/>
        <end position="469"/>
    </location>
</feature>
<feature type="region of interest" description="Disordered" evidence="1">
    <location>
        <begin position="213"/>
        <end position="238"/>
    </location>
</feature>
<feature type="region of interest" description="Disordered" evidence="1">
    <location>
        <begin position="405"/>
        <end position="428"/>
    </location>
</feature>
<proteinExistence type="predicted"/>
<feature type="region of interest" description="Disordered" evidence="1">
    <location>
        <begin position="593"/>
        <end position="781"/>
    </location>
</feature>
<evidence type="ECO:0000256" key="1">
    <source>
        <dbReference type="SAM" id="MobiDB-lite"/>
    </source>
</evidence>
<evidence type="ECO:0000313" key="3">
    <source>
        <dbReference type="Proteomes" id="UP001301769"/>
    </source>
</evidence>
<dbReference type="AlphaFoldDB" id="A0AAN7BA95"/>
<feature type="compositionally biased region" description="Polar residues" evidence="1">
    <location>
        <begin position="470"/>
        <end position="486"/>
    </location>
</feature>
<reference evidence="2" key="1">
    <citation type="journal article" date="2023" name="Mol. Phylogenet. Evol.">
        <title>Genome-scale phylogeny and comparative genomics of the fungal order Sordariales.</title>
        <authorList>
            <person name="Hensen N."/>
            <person name="Bonometti L."/>
            <person name="Westerberg I."/>
            <person name="Brannstrom I.O."/>
            <person name="Guillou S."/>
            <person name="Cros-Aarteil S."/>
            <person name="Calhoun S."/>
            <person name="Haridas S."/>
            <person name="Kuo A."/>
            <person name="Mondo S."/>
            <person name="Pangilinan J."/>
            <person name="Riley R."/>
            <person name="LaButti K."/>
            <person name="Andreopoulos B."/>
            <person name="Lipzen A."/>
            <person name="Chen C."/>
            <person name="Yan M."/>
            <person name="Daum C."/>
            <person name="Ng V."/>
            <person name="Clum A."/>
            <person name="Steindorff A."/>
            <person name="Ohm R.A."/>
            <person name="Martin F."/>
            <person name="Silar P."/>
            <person name="Natvig D.O."/>
            <person name="Lalanne C."/>
            <person name="Gautier V."/>
            <person name="Ament-Velasquez S.L."/>
            <person name="Kruys A."/>
            <person name="Hutchinson M.I."/>
            <person name="Powell A.J."/>
            <person name="Barry K."/>
            <person name="Miller A.N."/>
            <person name="Grigoriev I.V."/>
            <person name="Debuchy R."/>
            <person name="Gladieux P."/>
            <person name="Hiltunen Thoren M."/>
            <person name="Johannesson H."/>
        </authorList>
    </citation>
    <scope>NUCLEOTIDE SEQUENCE</scope>
    <source>
        <strain evidence="2">PSN293</strain>
    </source>
</reference>
<feature type="compositionally biased region" description="Polar residues" evidence="1">
    <location>
        <begin position="719"/>
        <end position="743"/>
    </location>
</feature>
<comment type="caution">
    <text evidence="2">The sequence shown here is derived from an EMBL/GenBank/DDBJ whole genome shotgun (WGS) entry which is preliminary data.</text>
</comment>
<evidence type="ECO:0000313" key="2">
    <source>
        <dbReference type="EMBL" id="KAK4216593.1"/>
    </source>
</evidence>
<protein>
    <submittedName>
        <fullName evidence="2">Uncharacterized protein</fullName>
    </submittedName>
</protein>
<gene>
    <name evidence="2" type="ORF">QBC37DRAFT_416616</name>
</gene>
<feature type="region of interest" description="Disordered" evidence="1">
    <location>
        <begin position="1"/>
        <end position="136"/>
    </location>
</feature>
<keyword evidence="3" id="KW-1185">Reference proteome</keyword>
<name>A0AAN7BA95_9PEZI</name>
<sequence length="980" mass="107007">MLRRHSSIKSKPDLSRRKSTASVHGVHLEHIDPAVAQRDAHAAASQAFSRAQARERIEMPVFPPTPQTSPRRRHYTSDGTRGSDGGTPTGTTVDGSPQRLRHRHSVRLVGPRASHGLRSRASETASTRRFKDEEPAISVTQSELVEHQNTLQRLEGYSAPRRAPPPPPVPLPGIASEHLLNLVREEKYYTPEDDVASVPSSFRRLRRSRSLFTSDDVGNKGSQGAYQGSRAGPPRSGYKAAFSDHDGRHPSYDIPRLKAPRSMGFLRVRGRRSGSVTTQGTQDGDIQSTPADGQLTHGLGDVSRDSTRLVPKPSFFSSRSRHTGNVIRKSLRSDGSTNDAEAESDDSPAAPLSFNKEDRFRVKARNVSKSLKAKLKNLFNLTKLEDEPPSCPPQHITAQRTHVREDLLSPPPPHNDHDSGSGIGCSSIHRVTSGVPSLQMIPPNVLRSNRVSLESLKAGTERKVSDDKSLTSWAASGPSTLTSQQRMEWWEELERQRLSTIMENGAHTHTSSLPRQALGPHVLHTDDDPFGKPIPPGRSADNQRLYSALMKRADDHNKQVGIGGHQQGNVSSGFPRPTDTIYSVEALLRCSMRGGTGEKNVPPLDPPTSARGSRNGSLGHVRSTADAGQFRTGSPPPMSKFTRDQGLEGGKFAFNSTAGSSPGVNRFNSVEDDHDQKSSSPAPQEPESSSTPTSHLFRTKPPYRQSLRRSIEAEELLRKQQTSSPFAGTTVEGDSSYNTNNVGSDGFCSNGADPVNDTQYSESVYSTDDCHQDVRDQSSTGKYRRLRMPESVNNDLHGAMDSPLAYRPVGCGGTSSASSIDWKTWLSANVDQFESSPTPPMPSEIEYALPTMSKSFQRGHVREYAQIHDEDVDVKAYEPKTHTPKLPTSPLATVEPNVVRVSPRQRSVKRASPSSAGKSLVENDSPHRTPSAAMKSSLRVVPSALERTRADMDYSLPSSVASSPGFTMALQRQFGAGPKY</sequence>
<feature type="compositionally biased region" description="Basic and acidic residues" evidence="1">
    <location>
        <begin position="709"/>
        <end position="718"/>
    </location>
</feature>
<feature type="compositionally biased region" description="Low complexity" evidence="1">
    <location>
        <begin position="678"/>
        <end position="694"/>
    </location>
</feature>
<feature type="compositionally biased region" description="Polar residues" evidence="1">
    <location>
        <begin position="274"/>
        <end position="291"/>
    </location>
</feature>
<feature type="region of interest" description="Disordered" evidence="1">
    <location>
        <begin position="268"/>
        <end position="352"/>
    </location>
</feature>
<feature type="compositionally biased region" description="Low complexity" evidence="1">
    <location>
        <begin position="34"/>
        <end position="51"/>
    </location>
</feature>
<accession>A0AAN7BA95</accession>
<feature type="compositionally biased region" description="Polar residues" evidence="1">
    <location>
        <begin position="756"/>
        <end position="766"/>
    </location>
</feature>
<reference evidence="2" key="2">
    <citation type="submission" date="2023-05" db="EMBL/GenBank/DDBJ databases">
        <authorList>
            <consortium name="Lawrence Berkeley National Laboratory"/>
            <person name="Steindorff A."/>
            <person name="Hensen N."/>
            <person name="Bonometti L."/>
            <person name="Westerberg I."/>
            <person name="Brannstrom I.O."/>
            <person name="Guillou S."/>
            <person name="Cros-Aarteil S."/>
            <person name="Calhoun S."/>
            <person name="Haridas S."/>
            <person name="Kuo A."/>
            <person name="Mondo S."/>
            <person name="Pangilinan J."/>
            <person name="Riley R."/>
            <person name="Labutti K."/>
            <person name="Andreopoulos B."/>
            <person name="Lipzen A."/>
            <person name="Chen C."/>
            <person name="Yanf M."/>
            <person name="Daum C."/>
            <person name="Ng V."/>
            <person name="Clum A."/>
            <person name="Ohm R."/>
            <person name="Martin F."/>
            <person name="Silar P."/>
            <person name="Natvig D."/>
            <person name="Lalanne C."/>
            <person name="Gautier V."/>
            <person name="Ament-Velasquez S.L."/>
            <person name="Kruys A."/>
            <person name="Hutchinson M.I."/>
            <person name="Powell A.J."/>
            <person name="Barry K."/>
            <person name="Miller A.N."/>
            <person name="Grigoriev I.V."/>
            <person name="Debuchy R."/>
            <person name="Gladieux P."/>
            <person name="Thoren M.H."/>
            <person name="Johannesson H."/>
        </authorList>
    </citation>
    <scope>NUCLEOTIDE SEQUENCE</scope>
    <source>
        <strain evidence="2">PSN293</strain>
    </source>
</reference>
<feature type="compositionally biased region" description="Polar residues" evidence="1">
    <location>
        <begin position="654"/>
        <end position="668"/>
    </location>
</feature>
<dbReference type="EMBL" id="MU858067">
    <property type="protein sequence ID" value="KAK4216593.1"/>
    <property type="molecule type" value="Genomic_DNA"/>
</dbReference>
<feature type="region of interest" description="Disordered" evidence="1">
    <location>
        <begin position="902"/>
        <end position="938"/>
    </location>
</feature>
<organism evidence="2 3">
    <name type="scientific">Rhypophila decipiens</name>
    <dbReference type="NCBI Taxonomy" id="261697"/>
    <lineage>
        <taxon>Eukaryota</taxon>
        <taxon>Fungi</taxon>
        <taxon>Dikarya</taxon>
        <taxon>Ascomycota</taxon>
        <taxon>Pezizomycotina</taxon>
        <taxon>Sordariomycetes</taxon>
        <taxon>Sordariomycetidae</taxon>
        <taxon>Sordariales</taxon>
        <taxon>Naviculisporaceae</taxon>
        <taxon>Rhypophila</taxon>
    </lineage>
</organism>
<dbReference type="Proteomes" id="UP001301769">
    <property type="component" value="Unassembled WGS sequence"/>
</dbReference>
<feature type="region of interest" description="Disordered" evidence="1">
    <location>
        <begin position="458"/>
        <end position="486"/>
    </location>
</feature>